<dbReference type="STRING" id="396323.VH98_07190"/>
<dbReference type="EMBL" id="AYEU01000004">
    <property type="protein sequence ID" value="ESK51932.1"/>
    <property type="molecule type" value="Genomic_DNA"/>
</dbReference>
<dbReference type="InterPro" id="IPR039261">
    <property type="entry name" value="FNR_nucleotide-bd"/>
</dbReference>
<dbReference type="InterPro" id="IPR036390">
    <property type="entry name" value="WH_DNA-bd_sf"/>
</dbReference>
<dbReference type="PATRIC" id="fig|1341683.3.peg.1016"/>
<organism evidence="3 4">
    <name type="scientific">Acinetobacter brisouii CIP 110357</name>
    <dbReference type="NCBI Taxonomy" id="1341683"/>
    <lineage>
        <taxon>Bacteria</taxon>
        <taxon>Pseudomonadati</taxon>
        <taxon>Pseudomonadota</taxon>
        <taxon>Gammaproteobacteria</taxon>
        <taxon>Moraxellales</taxon>
        <taxon>Moraxellaceae</taxon>
        <taxon>Acinetobacter</taxon>
    </lineage>
</organism>
<dbReference type="InterPro" id="IPR017938">
    <property type="entry name" value="Riboflavin_synthase-like_b-brl"/>
</dbReference>
<evidence type="ECO:0000259" key="2">
    <source>
        <dbReference type="PROSITE" id="PS51384"/>
    </source>
</evidence>
<dbReference type="Gene3D" id="2.40.30.10">
    <property type="entry name" value="Translation factors"/>
    <property type="match status" value="1"/>
</dbReference>
<dbReference type="OrthoDB" id="9814826at2"/>
<dbReference type="Pfam" id="PF08021">
    <property type="entry name" value="FAD_binding_9"/>
    <property type="match status" value="1"/>
</dbReference>
<dbReference type="InterPro" id="IPR036388">
    <property type="entry name" value="WH-like_DNA-bd_sf"/>
</dbReference>
<dbReference type="Pfam" id="PF04954">
    <property type="entry name" value="SIP"/>
    <property type="match status" value="1"/>
</dbReference>
<dbReference type="RefSeq" id="WP_004901102.1">
    <property type="nucleotide sequence ID" value="NZ_BBTI01000008.1"/>
</dbReference>
<accession>V2UPN2</accession>
<evidence type="ECO:0000313" key="3">
    <source>
        <dbReference type="EMBL" id="ESK51932.1"/>
    </source>
</evidence>
<dbReference type="PROSITE" id="PS51384">
    <property type="entry name" value="FAD_FR"/>
    <property type="match status" value="1"/>
</dbReference>
<dbReference type="Proteomes" id="UP000018418">
    <property type="component" value="Unassembled WGS sequence"/>
</dbReference>
<gene>
    <name evidence="3" type="ORF">P255_01027</name>
</gene>
<reference evidence="3 4" key="1">
    <citation type="submission" date="2013-10" db="EMBL/GenBank/DDBJ databases">
        <title>The Genome Sequence of Acinetobacter brisouii CIP 110357.</title>
        <authorList>
            <consortium name="The Broad Institute Genomics Platform"/>
            <consortium name="The Broad Institute Genome Sequencing Center for Infectious Disease"/>
            <person name="Cerqueira G."/>
            <person name="Feldgarden M."/>
            <person name="Courvalin P."/>
            <person name="Grillot-Courvalin C."/>
            <person name="Clermont D."/>
            <person name="Rocha E."/>
            <person name="Yoon E.-J."/>
            <person name="Nemec A."/>
            <person name="Young S.K."/>
            <person name="Zeng Q."/>
            <person name="Gargeya S."/>
            <person name="Fitzgerald M."/>
            <person name="Abouelleil A."/>
            <person name="Alvarado L."/>
            <person name="Berlin A.M."/>
            <person name="Chapman S.B."/>
            <person name="Gainer-Dewar J."/>
            <person name="Goldberg J."/>
            <person name="Gnerre S."/>
            <person name="Griggs A."/>
            <person name="Gujja S."/>
            <person name="Hansen M."/>
            <person name="Howarth C."/>
            <person name="Imamovic A."/>
            <person name="Ireland A."/>
            <person name="Larimer J."/>
            <person name="McCowan C."/>
            <person name="Murphy C."/>
            <person name="Pearson M."/>
            <person name="Poon T.W."/>
            <person name="Priest M."/>
            <person name="Roberts A."/>
            <person name="Saif S."/>
            <person name="Shea T."/>
            <person name="Sykes S."/>
            <person name="Wortman J."/>
            <person name="Nusbaum C."/>
            <person name="Birren B."/>
        </authorList>
    </citation>
    <scope>NUCLEOTIDE SEQUENCE [LARGE SCALE GENOMIC DNA]</scope>
    <source>
        <strain evidence="3 4">CIP 110357</strain>
    </source>
</reference>
<feature type="domain" description="FAD-binding FR-type" evidence="2">
    <location>
        <begin position="176"/>
        <end position="302"/>
    </location>
</feature>
<dbReference type="Gene3D" id="3.40.50.80">
    <property type="entry name" value="Nucleotide-binding domain of ferredoxin-NADP reductase (FNR) module"/>
    <property type="match status" value="1"/>
</dbReference>
<evidence type="ECO:0000313" key="4">
    <source>
        <dbReference type="Proteomes" id="UP000018418"/>
    </source>
</evidence>
<evidence type="ECO:0000256" key="1">
    <source>
        <dbReference type="ARBA" id="ARBA00035644"/>
    </source>
</evidence>
<dbReference type="AlphaFoldDB" id="V2UPN2"/>
<dbReference type="Pfam" id="PF03551">
    <property type="entry name" value="PadR"/>
    <property type="match status" value="1"/>
</dbReference>
<dbReference type="InterPro" id="IPR007037">
    <property type="entry name" value="SIP_rossman_dom"/>
</dbReference>
<dbReference type="InterPro" id="IPR013113">
    <property type="entry name" value="SIP_FAD-bd"/>
</dbReference>
<name>V2UPN2_9GAMM</name>
<dbReference type="CDD" id="cd06193">
    <property type="entry name" value="siderophore_interacting"/>
    <property type="match status" value="1"/>
</dbReference>
<dbReference type="InterPro" id="IPR017927">
    <property type="entry name" value="FAD-bd_FR_type"/>
</dbReference>
<dbReference type="Gene3D" id="1.10.10.10">
    <property type="entry name" value="Winged helix-like DNA-binding domain superfamily/Winged helix DNA-binding domain"/>
    <property type="match status" value="1"/>
</dbReference>
<dbReference type="HOGENOM" id="CLU_629502_0_0_6"/>
<proteinExistence type="inferred from homology"/>
<dbReference type="PANTHER" id="PTHR30157:SF0">
    <property type="entry name" value="NADPH-DEPENDENT FERRIC-CHELATE REDUCTASE"/>
    <property type="match status" value="1"/>
</dbReference>
<comment type="similarity">
    <text evidence="1">Belongs to the SIP oxidoreductase family.</text>
</comment>
<dbReference type="SUPFAM" id="SSF63380">
    <property type="entry name" value="Riboflavin synthase domain-like"/>
    <property type="match status" value="1"/>
</dbReference>
<dbReference type="PANTHER" id="PTHR30157">
    <property type="entry name" value="FERRIC REDUCTASE, NADPH-DEPENDENT"/>
    <property type="match status" value="1"/>
</dbReference>
<dbReference type="InterPro" id="IPR005149">
    <property type="entry name" value="Tscrpt_reg_PadR_N"/>
</dbReference>
<dbReference type="SUPFAM" id="SSF46785">
    <property type="entry name" value="Winged helix' DNA-binding domain"/>
    <property type="match status" value="1"/>
</dbReference>
<dbReference type="GO" id="GO:0016491">
    <property type="term" value="F:oxidoreductase activity"/>
    <property type="evidence" value="ECO:0007669"/>
    <property type="project" value="InterPro"/>
</dbReference>
<keyword evidence="4" id="KW-1185">Reference proteome</keyword>
<comment type="caution">
    <text evidence="3">The sequence shown here is derived from an EMBL/GenBank/DDBJ whole genome shotgun (WGS) entry which is preliminary data.</text>
</comment>
<dbReference type="FunFam" id="2.40.30.10:FF:000055">
    <property type="entry name" value="Siderophore-interacting family protein"/>
    <property type="match status" value="1"/>
</dbReference>
<sequence length="435" mass="49069">MRGKSNHKGFGHGGLRWVVLHLIAQKPRHGYELIKAIQEMTNGDYSPSAGMIYPLLTELQEKQLIRMQVCAEDARKQSYQMTELGHQVIDAYKEHIQEILNRINIRAQQPKLVIDTLHILKKEVREVLAGRPLNAEEAEIFVNALKTAATTLQQLKQDTRVKTSTATLDKKPYRVRHHLKFRIVTVQDIFNISPSLIRIVFQGEDLADFKSESFDDHVKLFFPDAATGHLLKPEMTEQGLKFADDIKPITRDYTPRLFDLDAKTLAIDFVIHDAGPATKWAQHANIGDQIAIGGPRSSMVIPMVYQHYVLMGDDTALPAIARRLEELPASAQATVIIEVNSPADEIVLDSAAKVQVTWLHREGQASGQVTLFQQALQNLSLPQQNYFIWLAAETQVARQLRKILVEQYQVAKHAIKAAGYWQRGTSSAHTVIDDE</sequence>
<protein>
    <recommendedName>
        <fullName evidence="2">FAD-binding FR-type domain-containing protein</fullName>
    </recommendedName>
</protein>
<dbReference type="InterPro" id="IPR039374">
    <property type="entry name" value="SIP_fam"/>
</dbReference>